<dbReference type="SUPFAM" id="SSF51182">
    <property type="entry name" value="RmlC-like cupins"/>
    <property type="match status" value="1"/>
</dbReference>
<accession>A0ABS1U4J9</accession>
<evidence type="ECO:0000259" key="4">
    <source>
        <dbReference type="PROSITE" id="PS01124"/>
    </source>
</evidence>
<keyword evidence="6" id="KW-1185">Reference proteome</keyword>
<feature type="domain" description="HTH araC/xylS-type" evidence="4">
    <location>
        <begin position="217"/>
        <end position="315"/>
    </location>
</feature>
<reference evidence="5 6" key="1">
    <citation type="submission" date="2021-01" db="EMBL/GenBank/DDBJ databases">
        <title>Belnapia mucosa sp. nov. and Belnapia arida sp. nov., isolated from the Tabernas Desert (Almeria, Spain).</title>
        <authorList>
            <person name="Molina-Menor E."/>
            <person name="Vidal-Verdu A."/>
            <person name="Calonge A."/>
            <person name="Satari L."/>
            <person name="Pereto J."/>
            <person name="Porcar M."/>
        </authorList>
    </citation>
    <scope>NUCLEOTIDE SEQUENCE [LARGE SCALE GENOMIC DNA]</scope>
    <source>
        <strain evidence="5 6">T18</strain>
    </source>
</reference>
<dbReference type="Gene3D" id="1.10.10.60">
    <property type="entry name" value="Homeodomain-like"/>
    <property type="match status" value="2"/>
</dbReference>
<protein>
    <submittedName>
        <fullName evidence="5">AraC family transcriptional regulator</fullName>
    </submittedName>
</protein>
<dbReference type="PANTHER" id="PTHR46796">
    <property type="entry name" value="HTH-TYPE TRANSCRIPTIONAL ACTIVATOR RHAS-RELATED"/>
    <property type="match status" value="1"/>
</dbReference>
<keyword evidence="2" id="KW-0238">DNA-binding</keyword>
<gene>
    <name evidence="5" type="ORF">JMJ56_11595</name>
</gene>
<dbReference type="InterPro" id="IPR018060">
    <property type="entry name" value="HTH_AraC"/>
</dbReference>
<dbReference type="RefSeq" id="WP_202831757.1">
    <property type="nucleotide sequence ID" value="NZ_JAETWB010000003.1"/>
</dbReference>
<dbReference type="InterPro" id="IPR009057">
    <property type="entry name" value="Homeodomain-like_sf"/>
</dbReference>
<dbReference type="InterPro" id="IPR050204">
    <property type="entry name" value="AraC_XylS_family_regulators"/>
</dbReference>
<dbReference type="InterPro" id="IPR011051">
    <property type="entry name" value="RmlC_Cupin_sf"/>
</dbReference>
<dbReference type="PANTHER" id="PTHR46796:SF7">
    <property type="entry name" value="ARAC FAMILY TRANSCRIPTIONAL REGULATOR"/>
    <property type="match status" value="1"/>
</dbReference>
<keyword evidence="1" id="KW-0805">Transcription regulation</keyword>
<dbReference type="EMBL" id="JAETWB010000003">
    <property type="protein sequence ID" value="MBL6078652.1"/>
    <property type="molecule type" value="Genomic_DNA"/>
</dbReference>
<dbReference type="Proteomes" id="UP000660885">
    <property type="component" value="Unassembled WGS sequence"/>
</dbReference>
<dbReference type="PRINTS" id="PR00032">
    <property type="entry name" value="HTHARAC"/>
</dbReference>
<dbReference type="SMART" id="SM00342">
    <property type="entry name" value="HTH_ARAC"/>
    <property type="match status" value="1"/>
</dbReference>
<dbReference type="Pfam" id="PF12833">
    <property type="entry name" value="HTH_18"/>
    <property type="match status" value="1"/>
</dbReference>
<evidence type="ECO:0000313" key="5">
    <source>
        <dbReference type="EMBL" id="MBL6078652.1"/>
    </source>
</evidence>
<name>A0ABS1U4J9_9PROT</name>
<dbReference type="SUPFAM" id="SSF46689">
    <property type="entry name" value="Homeodomain-like"/>
    <property type="match status" value="2"/>
</dbReference>
<sequence>MDPLSDVLRSVRLTGGLFVEAHFTAPWCVTAQVPPGLWAELLAAPYHLIAYHVVLEGEMRVGLAEAPDFLVRAGEVVLFPRNDGHALSSGPGLLPVRAEALLRPAAGGGLARIRHGGGGAATHLVCGFLGSEGAANPLIASLPPVLRLDLRQGAAWGWVEASVRFAAAELAAGRLPTSDVVSRLSETLLLEAMRRHLAAPGPVGPGWLRGLGDPCIGRALGLIHGDITLRWSVAGLARAVGMSRSAFVERFSALLGMPPMRYLAAWRLHRAGQQLREGGRTVGQVTHAVGYASEEAFSRAFKRQYGLSPREWRQQRPNP</sequence>
<comment type="caution">
    <text evidence="5">The sequence shown here is derived from an EMBL/GenBank/DDBJ whole genome shotgun (WGS) entry which is preliminary data.</text>
</comment>
<keyword evidence="3" id="KW-0804">Transcription</keyword>
<evidence type="ECO:0000256" key="3">
    <source>
        <dbReference type="ARBA" id="ARBA00023163"/>
    </source>
</evidence>
<evidence type="ECO:0000313" key="6">
    <source>
        <dbReference type="Proteomes" id="UP000660885"/>
    </source>
</evidence>
<evidence type="ECO:0000256" key="2">
    <source>
        <dbReference type="ARBA" id="ARBA00023125"/>
    </source>
</evidence>
<dbReference type="InterPro" id="IPR020449">
    <property type="entry name" value="Tscrpt_reg_AraC-type_HTH"/>
</dbReference>
<dbReference type="InterPro" id="IPR032783">
    <property type="entry name" value="AraC_lig"/>
</dbReference>
<proteinExistence type="predicted"/>
<dbReference type="Pfam" id="PF12852">
    <property type="entry name" value="Cupin_6"/>
    <property type="match status" value="1"/>
</dbReference>
<evidence type="ECO:0000256" key="1">
    <source>
        <dbReference type="ARBA" id="ARBA00023015"/>
    </source>
</evidence>
<organism evidence="5 6">
    <name type="scientific">Belnapia arida</name>
    <dbReference type="NCBI Taxonomy" id="2804533"/>
    <lineage>
        <taxon>Bacteria</taxon>
        <taxon>Pseudomonadati</taxon>
        <taxon>Pseudomonadota</taxon>
        <taxon>Alphaproteobacteria</taxon>
        <taxon>Acetobacterales</taxon>
        <taxon>Roseomonadaceae</taxon>
        <taxon>Belnapia</taxon>
    </lineage>
</organism>
<dbReference type="PROSITE" id="PS01124">
    <property type="entry name" value="HTH_ARAC_FAMILY_2"/>
    <property type="match status" value="1"/>
</dbReference>